<dbReference type="PANTHER" id="PTHR42943:SF2">
    <property type="entry name" value="GLUTATHIONE S-TRANSFERASE KAPPA 1"/>
    <property type="match status" value="1"/>
</dbReference>
<gene>
    <name evidence="4" type="ORF">SAMN05444398_10267</name>
</gene>
<dbReference type="OrthoDB" id="5244108at2"/>
<sequence length="199" mass="22614">MRSLEFWFDFSSGYAFFAAQRIEAIAADLGRTVLWRPYMLGTAYKVTGARGLSSTPLKRDYARRDWARIARHQRLTFQLPANHPHVALATTRAFYWVETQHPELAAAFAKRVFTLYFNDSLYTASPEAVSRLAPEFGLKPGALLAGIADPALKEKVRKIGEDAVARGVFGSPFFIVDEEPFWGWDRMEMMAEWVRTGGW</sequence>
<accession>A0A1M6ZUR5</accession>
<dbReference type="SUPFAM" id="SSF52833">
    <property type="entry name" value="Thioredoxin-like"/>
    <property type="match status" value="1"/>
</dbReference>
<dbReference type="RefSeq" id="WP_073033789.1">
    <property type="nucleotide sequence ID" value="NZ_BMLR01000002.1"/>
</dbReference>
<dbReference type="GO" id="GO:0006749">
    <property type="term" value="P:glutathione metabolic process"/>
    <property type="evidence" value="ECO:0007669"/>
    <property type="project" value="TreeGrafter"/>
</dbReference>
<dbReference type="Pfam" id="PF01323">
    <property type="entry name" value="DSBA"/>
    <property type="match status" value="1"/>
</dbReference>
<evidence type="ECO:0000259" key="3">
    <source>
        <dbReference type="Pfam" id="PF01323"/>
    </source>
</evidence>
<protein>
    <recommendedName>
        <fullName evidence="1">2-hydroxychromene-2-carboxylate isomerase</fullName>
        <ecNumber evidence="1">5.99.1.4</ecNumber>
    </recommendedName>
</protein>
<dbReference type="InterPro" id="IPR044087">
    <property type="entry name" value="NahD-like"/>
</dbReference>
<dbReference type="InterPro" id="IPR051924">
    <property type="entry name" value="GST_Kappa/NadH"/>
</dbReference>
<dbReference type="PIRSF" id="PIRSF006386">
    <property type="entry name" value="HCCAis_GSTk"/>
    <property type="match status" value="1"/>
</dbReference>
<dbReference type="GO" id="GO:0004364">
    <property type="term" value="F:glutathione transferase activity"/>
    <property type="evidence" value="ECO:0007669"/>
    <property type="project" value="TreeGrafter"/>
</dbReference>
<dbReference type="GO" id="GO:0018845">
    <property type="term" value="F:2-hydroxychromene-2-carboxylate isomerase activity"/>
    <property type="evidence" value="ECO:0007669"/>
    <property type="project" value="UniProtKB-UniRule"/>
</dbReference>
<feature type="domain" description="DSBA-like thioredoxin" evidence="3">
    <location>
        <begin position="4"/>
        <end position="192"/>
    </location>
</feature>
<comment type="catalytic activity">
    <reaction evidence="1">
        <text>2-hydroxychromene-2-carboxylate = (3E)-4-(2-hydroxyphenyl)-2-oxobut-3-enoate</text>
        <dbReference type="Rhea" id="RHEA:27401"/>
        <dbReference type="ChEBI" id="CHEBI:59350"/>
        <dbReference type="ChEBI" id="CHEBI:59353"/>
        <dbReference type="EC" id="5.99.1.4"/>
    </reaction>
</comment>
<feature type="active site" description="Nucleophile" evidence="2">
    <location>
        <position position="12"/>
    </location>
</feature>
<dbReference type="EC" id="5.99.1.4" evidence="1"/>
<dbReference type="AlphaFoldDB" id="A0A1M6ZUR5"/>
<dbReference type="InterPro" id="IPR001853">
    <property type="entry name" value="DSBA-like_thioredoxin_dom"/>
</dbReference>
<dbReference type="InterPro" id="IPR036249">
    <property type="entry name" value="Thioredoxin-like_sf"/>
</dbReference>
<dbReference type="STRING" id="337701.SAMN05444398_10267"/>
<name>A0A1M6ZUR5_9RHOB</name>
<dbReference type="GO" id="GO:0004602">
    <property type="term" value="F:glutathione peroxidase activity"/>
    <property type="evidence" value="ECO:0007669"/>
    <property type="project" value="TreeGrafter"/>
</dbReference>
<proteinExistence type="inferred from homology"/>
<dbReference type="InterPro" id="IPR014440">
    <property type="entry name" value="HCCAis_GSTk"/>
</dbReference>
<keyword evidence="1 4" id="KW-0413">Isomerase</keyword>
<dbReference type="Proteomes" id="UP000183974">
    <property type="component" value="Unassembled WGS sequence"/>
</dbReference>
<dbReference type="EMBL" id="FRBR01000002">
    <property type="protein sequence ID" value="SHL34164.1"/>
    <property type="molecule type" value="Genomic_DNA"/>
</dbReference>
<keyword evidence="5" id="KW-1185">Reference proteome</keyword>
<comment type="similarity">
    <text evidence="1">Belongs to the GST superfamily. NadH family.</text>
</comment>
<dbReference type="CDD" id="cd03022">
    <property type="entry name" value="DsbA_HCCA_Iso"/>
    <property type="match status" value="1"/>
</dbReference>
<evidence type="ECO:0000313" key="5">
    <source>
        <dbReference type="Proteomes" id="UP000183974"/>
    </source>
</evidence>
<evidence type="ECO:0000256" key="2">
    <source>
        <dbReference type="PIRSR" id="PIRSR006386-1"/>
    </source>
</evidence>
<dbReference type="PANTHER" id="PTHR42943">
    <property type="entry name" value="GLUTATHIONE S-TRANSFERASE KAPPA"/>
    <property type="match status" value="1"/>
</dbReference>
<dbReference type="Gene3D" id="3.40.30.10">
    <property type="entry name" value="Glutaredoxin"/>
    <property type="match status" value="1"/>
</dbReference>
<evidence type="ECO:0000256" key="1">
    <source>
        <dbReference type="PIRNR" id="PIRNR006386"/>
    </source>
</evidence>
<evidence type="ECO:0000313" key="4">
    <source>
        <dbReference type="EMBL" id="SHL34164.1"/>
    </source>
</evidence>
<organism evidence="4 5">
    <name type="scientific">Roseovarius pacificus</name>
    <dbReference type="NCBI Taxonomy" id="337701"/>
    <lineage>
        <taxon>Bacteria</taxon>
        <taxon>Pseudomonadati</taxon>
        <taxon>Pseudomonadota</taxon>
        <taxon>Alphaproteobacteria</taxon>
        <taxon>Rhodobacterales</taxon>
        <taxon>Roseobacteraceae</taxon>
        <taxon>Roseovarius</taxon>
    </lineage>
</organism>
<dbReference type="GO" id="GO:1901170">
    <property type="term" value="P:naphthalene catabolic process"/>
    <property type="evidence" value="ECO:0007669"/>
    <property type="project" value="InterPro"/>
</dbReference>
<reference evidence="4 5" key="1">
    <citation type="submission" date="2016-11" db="EMBL/GenBank/DDBJ databases">
        <authorList>
            <person name="Jaros S."/>
            <person name="Januszkiewicz K."/>
            <person name="Wedrychowicz H."/>
        </authorList>
    </citation>
    <scope>NUCLEOTIDE SEQUENCE [LARGE SCALE GENOMIC DNA]</scope>
    <source>
        <strain evidence="4 5">DSM 29589</strain>
    </source>
</reference>